<evidence type="ECO:0000313" key="2">
    <source>
        <dbReference type="EMBL" id="MUP41969.1"/>
    </source>
</evidence>
<dbReference type="OrthoDB" id="982344at2"/>
<dbReference type="RefSeq" id="WP_156274764.1">
    <property type="nucleotide sequence ID" value="NZ_BAABGI010000001.1"/>
</dbReference>
<feature type="transmembrane region" description="Helical" evidence="1">
    <location>
        <begin position="78"/>
        <end position="99"/>
    </location>
</feature>
<evidence type="ECO:0000256" key="1">
    <source>
        <dbReference type="SAM" id="Phobius"/>
    </source>
</evidence>
<evidence type="ECO:0000313" key="3">
    <source>
        <dbReference type="Proteomes" id="UP000460416"/>
    </source>
</evidence>
<sequence length="150" mass="17128">MKKDRILFFLFLLIFLVSATLLISGSSILVVSLLDVPAGTPITWLGLISLASMVYLGIRAIRHPETGIYKILNWILKLNILLAILWVPICYFLAGNLSFNFSEKATFQGGQLAMRIFWIFTYSLVATPLLLILFHYMISLFRVLWKKSQK</sequence>
<name>A0A7K1LMD0_9FLAO</name>
<dbReference type="Proteomes" id="UP000460416">
    <property type="component" value="Unassembled WGS sequence"/>
</dbReference>
<dbReference type="EMBL" id="VJVW01000002">
    <property type="protein sequence ID" value="MUP41969.1"/>
    <property type="molecule type" value="Genomic_DNA"/>
</dbReference>
<gene>
    <name evidence="2" type="ORF">FLP08_05250</name>
</gene>
<reference evidence="2 3" key="1">
    <citation type="submission" date="2019-07" db="EMBL/GenBank/DDBJ databases">
        <title>Gramella aestuarii sp. nov., isolated from a tidal flat, and emended description of Gramella echinicola.</title>
        <authorList>
            <person name="Liu L."/>
        </authorList>
    </citation>
    <scope>NUCLEOTIDE SEQUENCE [LARGE SCALE GENOMIC DNA]</scope>
    <source>
        <strain evidence="2 3">BS12</strain>
    </source>
</reference>
<keyword evidence="3" id="KW-1185">Reference proteome</keyword>
<protein>
    <submittedName>
        <fullName evidence="2">Uncharacterized protein</fullName>
    </submittedName>
</protein>
<comment type="caution">
    <text evidence="2">The sequence shown here is derived from an EMBL/GenBank/DDBJ whole genome shotgun (WGS) entry which is preliminary data.</text>
</comment>
<feature type="transmembrane region" description="Helical" evidence="1">
    <location>
        <begin position="119"/>
        <end position="145"/>
    </location>
</feature>
<organism evidence="2 3">
    <name type="scientific">Christiangramia aestuarii</name>
    <dbReference type="NCBI Taxonomy" id="1028746"/>
    <lineage>
        <taxon>Bacteria</taxon>
        <taxon>Pseudomonadati</taxon>
        <taxon>Bacteroidota</taxon>
        <taxon>Flavobacteriia</taxon>
        <taxon>Flavobacteriales</taxon>
        <taxon>Flavobacteriaceae</taxon>
        <taxon>Christiangramia</taxon>
    </lineage>
</organism>
<keyword evidence="1" id="KW-0472">Membrane</keyword>
<feature type="transmembrane region" description="Helical" evidence="1">
    <location>
        <begin position="41"/>
        <end position="58"/>
    </location>
</feature>
<proteinExistence type="predicted"/>
<dbReference type="AlphaFoldDB" id="A0A7K1LMD0"/>
<accession>A0A7K1LMD0</accession>
<keyword evidence="1" id="KW-1133">Transmembrane helix</keyword>
<keyword evidence="1" id="KW-0812">Transmembrane</keyword>